<protein>
    <submittedName>
        <fullName evidence="9">Cytochrome c-type biogenesis protein CcmH</fullName>
    </submittedName>
</protein>
<dbReference type="RefSeq" id="WP_209983087.1">
    <property type="nucleotide sequence ID" value="NZ_JAGINO010000010.1"/>
</dbReference>
<keyword evidence="7" id="KW-0472">Membrane</keyword>
<feature type="domain" description="Cytochrome c-type biogenesis protein H TPR" evidence="8">
    <location>
        <begin position="157"/>
        <end position="273"/>
    </location>
</feature>
<dbReference type="Pfam" id="PF23914">
    <property type="entry name" value="TPR_CcmH_CycH"/>
    <property type="match status" value="2"/>
</dbReference>
<sequence>MLFWILAAVMTAAVLLLIVPPLLRQAGSASGPDVPGRDDFDREVYRDQLDELERDRARGLINDAQAGAARAEIARRMLATAEKRDGADGAKAAPAGAGHRSARLLAVLLALLVPVGALAVYGTMGRPGLPAQPLASRNLEQERGGPPKSVLAAIEKLKAQLAETPNDLQGWTILGQAYVKMGRNADAADALRHAVALNGDDPELQGLFGETLVSAGDGMVPEEAARAFDAVLAKDPKDARARFFAALARFQAGDKQEALDRWRALMTDSPADAPWVPVLRDQIREAAVALNLDPAAVTPQPLPAERKDAAPAGPMAQGDGQGTGQGSGQSQDEMIRGMVDGLAARLASDPSDIDGWLKLARSYGVLGETGKALEAAGKARDRAPDRADVQVVYANAVLQGQPRSETPKPFPAEATTALQQALKADPDNRDALWLLGLNAMIAGQRQEAVAHWDRLITQFKPDEPEYGLLKGRLDALKAGG</sequence>
<dbReference type="InterPro" id="IPR019734">
    <property type="entry name" value="TPR_rpt"/>
</dbReference>
<feature type="repeat" description="TPR" evidence="5">
    <location>
        <begin position="168"/>
        <end position="201"/>
    </location>
</feature>
<dbReference type="PANTHER" id="PTHR47870">
    <property type="entry name" value="CYTOCHROME C-TYPE BIOGENESIS PROTEIN CCMH"/>
    <property type="match status" value="1"/>
</dbReference>
<dbReference type="PANTHER" id="PTHR47870:SF1">
    <property type="entry name" value="CYTOCHROME C-TYPE BIOGENESIS PROTEIN CCMH"/>
    <property type="match status" value="1"/>
</dbReference>
<proteinExistence type="predicted"/>
<dbReference type="InterPro" id="IPR011990">
    <property type="entry name" value="TPR-like_helical_dom_sf"/>
</dbReference>
<comment type="subcellular location">
    <subcellularLocation>
        <location evidence="1">Cell envelope</location>
    </subcellularLocation>
</comment>
<evidence type="ECO:0000256" key="5">
    <source>
        <dbReference type="PROSITE-ProRule" id="PRU00339"/>
    </source>
</evidence>
<dbReference type="PROSITE" id="PS50005">
    <property type="entry name" value="TPR"/>
    <property type="match status" value="1"/>
</dbReference>
<evidence type="ECO:0000256" key="7">
    <source>
        <dbReference type="SAM" id="Phobius"/>
    </source>
</evidence>
<dbReference type="InterPro" id="IPR017560">
    <property type="entry name" value="Cyt_c_biogenesis_CcmI"/>
</dbReference>
<evidence type="ECO:0000259" key="8">
    <source>
        <dbReference type="Pfam" id="PF23914"/>
    </source>
</evidence>
<evidence type="ECO:0000313" key="10">
    <source>
        <dbReference type="Proteomes" id="UP001244552"/>
    </source>
</evidence>
<feature type="domain" description="Cytochrome c-type biogenesis protein H TPR" evidence="8">
    <location>
        <begin position="330"/>
        <end position="466"/>
    </location>
</feature>
<feature type="transmembrane region" description="Helical" evidence="7">
    <location>
        <begin position="104"/>
        <end position="124"/>
    </location>
</feature>
<dbReference type="EMBL" id="JAUSVU010000010">
    <property type="protein sequence ID" value="MDQ0534156.1"/>
    <property type="molecule type" value="Genomic_DNA"/>
</dbReference>
<evidence type="ECO:0000256" key="2">
    <source>
        <dbReference type="ARBA" id="ARBA00022737"/>
    </source>
</evidence>
<keyword evidence="7" id="KW-0812">Transmembrane</keyword>
<dbReference type="Gene3D" id="1.25.40.10">
    <property type="entry name" value="Tetratricopeptide repeat domain"/>
    <property type="match status" value="2"/>
</dbReference>
<keyword evidence="2" id="KW-0677">Repeat</keyword>
<evidence type="ECO:0000256" key="3">
    <source>
        <dbReference type="ARBA" id="ARBA00022748"/>
    </source>
</evidence>
<dbReference type="InterPro" id="IPR056413">
    <property type="entry name" value="TPR_CcmH_CycH"/>
</dbReference>
<dbReference type="Proteomes" id="UP001244552">
    <property type="component" value="Unassembled WGS sequence"/>
</dbReference>
<evidence type="ECO:0000313" key="9">
    <source>
        <dbReference type="EMBL" id="MDQ0534156.1"/>
    </source>
</evidence>
<dbReference type="InterPro" id="IPR051263">
    <property type="entry name" value="C-type_cytochrome_biogenesis"/>
</dbReference>
<evidence type="ECO:0000256" key="6">
    <source>
        <dbReference type="SAM" id="MobiDB-lite"/>
    </source>
</evidence>
<dbReference type="NCBIfam" id="TIGR03142">
    <property type="entry name" value="cytochro_ccmI"/>
    <property type="match status" value="1"/>
</dbReference>
<feature type="region of interest" description="Disordered" evidence="6">
    <location>
        <begin position="297"/>
        <end position="331"/>
    </location>
</feature>
<evidence type="ECO:0000256" key="4">
    <source>
        <dbReference type="ARBA" id="ARBA00022803"/>
    </source>
</evidence>
<evidence type="ECO:0000256" key="1">
    <source>
        <dbReference type="ARBA" id="ARBA00004196"/>
    </source>
</evidence>
<reference evidence="9 10" key="1">
    <citation type="submission" date="2023-07" db="EMBL/GenBank/DDBJ databases">
        <title>Genomic Encyclopedia of Type Strains, Phase IV (KMG-IV): sequencing the most valuable type-strain genomes for metagenomic binning, comparative biology and taxonomic classification.</title>
        <authorList>
            <person name="Goeker M."/>
        </authorList>
    </citation>
    <scope>NUCLEOTIDE SEQUENCE [LARGE SCALE GENOMIC DNA]</scope>
    <source>
        <strain evidence="9 10">DSM 19922</strain>
    </source>
</reference>
<keyword evidence="3" id="KW-0201">Cytochrome c-type biogenesis</keyword>
<dbReference type="SMART" id="SM00028">
    <property type="entry name" value="TPR"/>
    <property type="match status" value="4"/>
</dbReference>
<keyword evidence="4 5" id="KW-0802">TPR repeat</keyword>
<keyword evidence="10" id="KW-1185">Reference proteome</keyword>
<dbReference type="SUPFAM" id="SSF48452">
    <property type="entry name" value="TPR-like"/>
    <property type="match status" value="2"/>
</dbReference>
<organism evidence="9 10">
    <name type="scientific">Azospirillum picis</name>
    <dbReference type="NCBI Taxonomy" id="488438"/>
    <lineage>
        <taxon>Bacteria</taxon>
        <taxon>Pseudomonadati</taxon>
        <taxon>Pseudomonadota</taxon>
        <taxon>Alphaproteobacteria</taxon>
        <taxon>Rhodospirillales</taxon>
        <taxon>Azospirillaceae</taxon>
        <taxon>Azospirillum</taxon>
    </lineage>
</organism>
<gene>
    <name evidence="9" type="ORF">QO018_003027</name>
</gene>
<keyword evidence="7" id="KW-1133">Transmembrane helix</keyword>
<comment type="caution">
    <text evidence="9">The sequence shown here is derived from an EMBL/GenBank/DDBJ whole genome shotgun (WGS) entry which is preliminary data.</text>
</comment>
<name>A0ABU0ML88_9PROT</name>
<accession>A0ABU0ML88</accession>